<feature type="compositionally biased region" description="Polar residues" evidence="1">
    <location>
        <begin position="146"/>
        <end position="159"/>
    </location>
</feature>
<feature type="region of interest" description="Disordered" evidence="1">
    <location>
        <begin position="511"/>
        <end position="1105"/>
    </location>
</feature>
<feature type="compositionally biased region" description="Polar residues" evidence="1">
    <location>
        <begin position="948"/>
        <end position="961"/>
    </location>
</feature>
<feature type="compositionally biased region" description="Polar residues" evidence="1">
    <location>
        <begin position="469"/>
        <end position="480"/>
    </location>
</feature>
<dbReference type="Pfam" id="PF13254">
    <property type="entry name" value="DUF4045"/>
    <property type="match status" value="1"/>
</dbReference>
<feature type="compositionally biased region" description="Basic and acidic residues" evidence="1">
    <location>
        <begin position="791"/>
        <end position="806"/>
    </location>
</feature>
<sequence>MSPSTSPHRASPSSAVPSRASTLSRPPRSRPMSVDMGSPTRASSVRPMSMMSIPEKSTPLPSRDSQRFAAPDSADGLNRTMSSAQSRLDRPSSPTKGMGGFVQSAMLKRNDSVNKRWSVTAGPSSLTRNDSTASFRSAANADDTPTRPSSSHSTISNLNIAPESDSKEEKPERPTATRHSRSRSMASFSGQEPIPEGLMSPPLSPNKRWSRSPTKASWLESALTRPDSPKPLASPQLNQPSWMADLAKAKQQRGTAEAPPSQENIDAAKAQDTPTFGQGLLKRSSMRNTPTHSPSASRNVTPPTKAKPISLAGKSALPEPSTPSLDLTPKLPEKTDLEKQEPAKEVSKKGEIEQNLPKEEAGSHHLDDIEGDAPKKDEPAKPIPSKPSALSSRFTEKEPVKPVAQKPSALSSVPNLPPKPQALDSINSTASSSPRFPTLKSPDLRSGEFKLPELKQDTTPKTDFRSGLKSRSGTIGAQTEQEPEFKALFGKLKKAQTEKYVAPDELKSNILRGKAGLSLSAGPQKTERRDELKESLLKKKEEMSKAAAEKPAPEPKISPAPSSVPEALSIRKQLGRSNSTLNIPAPAKSHRDITPEALSFHKNLRGKPKAPVPEKRNSVTEKAELKRASLESKPSSAVVDERPVESVPKAEDKSEPETKELPKPETREPTKPAVQERPKPVQQESSKPQVQSRPISNKIADRFNPALAGLLARGPPSTSNTPPSGSPFSPPAISRVSSAQDEPGEGTQLTHMTKSRAKGPKRRKPKSSAPETTAKETPATEKRVSSIVSTSEKRVSSVTSEPEKRVSSTPSVPEKRISSINLPSPSSPTTKTPVQPRPKSAAVRAASINLSKPQIGEAEKPETPTPTKSMTFPPVRADKPTTPVSARSSLEVATIAGAEKPKPVTPAKPALDNPSSTTADKLESPAPFKLPLRTSSAASSMSKESVSGPISPQSASRQPSGFNRALPGKALPGMTTAVSGSQDKPLPPLNTTEADKENQSFSSVKSAASMWGKPAQTTPQKRAPIELPTKKDEEAAMLSAGLLSNSPRRYNASPKLGLGITEDTINQPKRINGHEQVQSPSAGAPPKPAKSSRVVSGQLSTKGES</sequence>
<feature type="compositionally biased region" description="Basic and acidic residues" evidence="1">
    <location>
        <begin position="525"/>
        <end position="553"/>
    </location>
</feature>
<feature type="compositionally biased region" description="Low complexity" evidence="1">
    <location>
        <begin position="714"/>
        <end position="723"/>
    </location>
</feature>
<feature type="compositionally biased region" description="Basic and acidic residues" evidence="1">
    <location>
        <begin position="331"/>
        <end position="380"/>
    </location>
</feature>
<name>A0A9N8JF50_9PEZI</name>
<dbReference type="OrthoDB" id="6375767at2759"/>
<feature type="domain" description="DUF4045" evidence="2">
    <location>
        <begin position="16"/>
        <end position="543"/>
    </location>
</feature>
<dbReference type="Proteomes" id="UP000714618">
    <property type="component" value="Unassembled WGS sequence"/>
</dbReference>
<evidence type="ECO:0000313" key="4">
    <source>
        <dbReference type="Proteomes" id="UP000714618"/>
    </source>
</evidence>
<accession>A0A9N8JF50</accession>
<feature type="compositionally biased region" description="Polar residues" evidence="1">
    <location>
        <begin position="286"/>
        <end position="302"/>
    </location>
</feature>
<feature type="compositionally biased region" description="Polar residues" evidence="1">
    <location>
        <begin position="1093"/>
        <end position="1105"/>
    </location>
</feature>
<feature type="compositionally biased region" description="Polar residues" evidence="1">
    <location>
        <begin position="682"/>
        <end position="695"/>
    </location>
</feature>
<dbReference type="AlphaFoldDB" id="A0A9N8JF50"/>
<evidence type="ECO:0000313" key="3">
    <source>
        <dbReference type="EMBL" id="CAD0086570.1"/>
    </source>
</evidence>
<evidence type="ECO:0000256" key="1">
    <source>
        <dbReference type="SAM" id="MobiDB-lite"/>
    </source>
</evidence>
<dbReference type="InterPro" id="IPR025118">
    <property type="entry name" value="DUF4045"/>
</dbReference>
<protein>
    <recommendedName>
        <fullName evidence="2">DUF4045 domain-containing protein</fullName>
    </recommendedName>
</protein>
<reference evidence="3" key="1">
    <citation type="submission" date="2020-06" db="EMBL/GenBank/DDBJ databases">
        <authorList>
            <person name="Onetto C."/>
        </authorList>
    </citation>
    <scope>NUCLEOTIDE SEQUENCE</scope>
</reference>
<gene>
    <name evidence="3" type="ORF">AWRI4233_LOCUS951</name>
</gene>
<feature type="compositionally biased region" description="Basic and acidic residues" evidence="1">
    <location>
        <begin position="639"/>
        <end position="679"/>
    </location>
</feature>
<organism evidence="3 4">
    <name type="scientific">Aureobasidium mustum</name>
    <dbReference type="NCBI Taxonomy" id="2773714"/>
    <lineage>
        <taxon>Eukaryota</taxon>
        <taxon>Fungi</taxon>
        <taxon>Dikarya</taxon>
        <taxon>Ascomycota</taxon>
        <taxon>Pezizomycotina</taxon>
        <taxon>Dothideomycetes</taxon>
        <taxon>Dothideomycetidae</taxon>
        <taxon>Dothideales</taxon>
        <taxon>Saccotheciaceae</taxon>
        <taxon>Aureobasidium</taxon>
    </lineage>
</organism>
<dbReference type="EMBL" id="CAIJEO010000002">
    <property type="protein sequence ID" value="CAD0086570.1"/>
    <property type="molecule type" value="Genomic_DNA"/>
</dbReference>
<feature type="compositionally biased region" description="Basic and acidic residues" evidence="1">
    <location>
        <begin position="612"/>
        <end position="630"/>
    </location>
</feature>
<feature type="compositionally biased region" description="Polar residues" evidence="1">
    <location>
        <begin position="115"/>
        <end position="137"/>
    </location>
</feature>
<feature type="compositionally biased region" description="Basic and acidic residues" evidence="1">
    <location>
        <begin position="442"/>
        <end position="466"/>
    </location>
</feature>
<feature type="compositionally biased region" description="Low complexity" evidence="1">
    <location>
        <begin position="554"/>
        <end position="563"/>
    </location>
</feature>
<feature type="compositionally biased region" description="Basic and acidic residues" evidence="1">
    <location>
        <begin position="164"/>
        <end position="175"/>
    </location>
</feature>
<feature type="compositionally biased region" description="Low complexity" evidence="1">
    <location>
        <begin position="935"/>
        <end position="947"/>
    </location>
</feature>
<comment type="caution">
    <text evidence="3">The sequence shown here is derived from an EMBL/GenBank/DDBJ whole genome shotgun (WGS) entry which is preliminary data.</text>
</comment>
<evidence type="ECO:0000259" key="2">
    <source>
        <dbReference type="Pfam" id="PF13254"/>
    </source>
</evidence>
<keyword evidence="4" id="KW-1185">Reference proteome</keyword>
<feature type="compositionally biased region" description="Polar residues" evidence="1">
    <location>
        <begin position="424"/>
        <end position="435"/>
    </location>
</feature>
<feature type="compositionally biased region" description="Basic residues" evidence="1">
    <location>
        <begin position="753"/>
        <end position="766"/>
    </location>
</feature>
<feature type="region of interest" description="Disordered" evidence="1">
    <location>
        <begin position="1"/>
        <end position="482"/>
    </location>
</feature>
<feature type="compositionally biased region" description="Low complexity" evidence="1">
    <location>
        <begin position="823"/>
        <end position="833"/>
    </location>
</feature>
<feature type="compositionally biased region" description="Low complexity" evidence="1">
    <location>
        <begin position="1"/>
        <end position="21"/>
    </location>
</feature>
<proteinExistence type="predicted"/>